<accession>A0A4Q9GUQ5</accession>
<sequence>MTTTDKVSITALAVGLVFAITGMILAFTGSPAGIWVLVTGVALFAVVKLTQNFLLVRRAVRRNKLQ</sequence>
<organism evidence="2 3">
    <name type="scientific">Glaciihabitans arcticus</name>
    <dbReference type="NCBI Taxonomy" id="2668039"/>
    <lineage>
        <taxon>Bacteria</taxon>
        <taxon>Bacillati</taxon>
        <taxon>Actinomycetota</taxon>
        <taxon>Actinomycetes</taxon>
        <taxon>Micrococcales</taxon>
        <taxon>Microbacteriaceae</taxon>
        <taxon>Glaciihabitans</taxon>
    </lineage>
</organism>
<dbReference type="Proteomes" id="UP000294194">
    <property type="component" value="Unassembled WGS sequence"/>
</dbReference>
<keyword evidence="3" id="KW-1185">Reference proteome</keyword>
<keyword evidence="1" id="KW-0812">Transmembrane</keyword>
<evidence type="ECO:0000313" key="2">
    <source>
        <dbReference type="EMBL" id="TBN56917.1"/>
    </source>
</evidence>
<proteinExistence type="predicted"/>
<gene>
    <name evidence="2" type="ORF">EYE40_05595</name>
</gene>
<comment type="caution">
    <text evidence="2">The sequence shown here is derived from an EMBL/GenBank/DDBJ whole genome shotgun (WGS) entry which is preliminary data.</text>
</comment>
<evidence type="ECO:0000256" key="1">
    <source>
        <dbReference type="SAM" id="Phobius"/>
    </source>
</evidence>
<keyword evidence="1" id="KW-0472">Membrane</keyword>
<feature type="transmembrane region" description="Helical" evidence="1">
    <location>
        <begin position="34"/>
        <end position="56"/>
    </location>
</feature>
<keyword evidence="1" id="KW-1133">Transmembrane helix</keyword>
<dbReference type="EMBL" id="SISG01000001">
    <property type="protein sequence ID" value="TBN56917.1"/>
    <property type="molecule type" value="Genomic_DNA"/>
</dbReference>
<protein>
    <submittedName>
        <fullName evidence="2">Uncharacterized protein</fullName>
    </submittedName>
</protein>
<name>A0A4Q9GUQ5_9MICO</name>
<dbReference type="RefSeq" id="WP_130981027.1">
    <property type="nucleotide sequence ID" value="NZ_SISG01000001.1"/>
</dbReference>
<evidence type="ECO:0000313" key="3">
    <source>
        <dbReference type="Proteomes" id="UP000294194"/>
    </source>
</evidence>
<reference evidence="3" key="1">
    <citation type="submission" date="2019-02" db="EMBL/GenBank/DDBJ databases">
        <title>Glaciihabitans arcticus sp. nov., a psychrotolerant bacterium isolated from polar soil.</title>
        <authorList>
            <person name="Dahal R.H."/>
        </authorList>
    </citation>
    <scope>NUCLEOTIDE SEQUENCE [LARGE SCALE GENOMIC DNA]</scope>
    <source>
        <strain evidence="3">RP-3-7</strain>
    </source>
</reference>
<dbReference type="AlphaFoldDB" id="A0A4Q9GUQ5"/>
<feature type="transmembrane region" description="Helical" evidence="1">
    <location>
        <begin position="7"/>
        <end position="28"/>
    </location>
</feature>